<organism evidence="17 18">
    <name type="scientific">Varroa destructor</name>
    <name type="common">Honeybee mite</name>
    <dbReference type="NCBI Taxonomy" id="109461"/>
    <lineage>
        <taxon>Eukaryota</taxon>
        <taxon>Metazoa</taxon>
        <taxon>Ecdysozoa</taxon>
        <taxon>Arthropoda</taxon>
        <taxon>Chelicerata</taxon>
        <taxon>Arachnida</taxon>
        <taxon>Acari</taxon>
        <taxon>Parasitiformes</taxon>
        <taxon>Mesostigmata</taxon>
        <taxon>Gamasina</taxon>
        <taxon>Dermanyssoidea</taxon>
        <taxon>Varroidae</taxon>
        <taxon>Varroa</taxon>
    </lineage>
</organism>
<keyword evidence="6" id="KW-0479">Metal-binding</keyword>
<evidence type="ECO:0000256" key="5">
    <source>
        <dbReference type="ARBA" id="ARBA00008779"/>
    </source>
</evidence>
<dbReference type="FunCoup" id="A0A7M7JJA5">
    <property type="interactions" value="88"/>
</dbReference>
<evidence type="ECO:0000313" key="18">
    <source>
        <dbReference type="Proteomes" id="UP000594260"/>
    </source>
</evidence>
<keyword evidence="7" id="KW-0732">Signal</keyword>
<keyword evidence="14" id="KW-1133">Transmembrane helix</keyword>
<keyword evidence="14" id="KW-0472">Membrane</keyword>
<dbReference type="Pfam" id="PF00884">
    <property type="entry name" value="Sulfatase"/>
    <property type="match status" value="1"/>
</dbReference>
<evidence type="ECO:0000256" key="9">
    <source>
        <dbReference type="ARBA" id="ARBA00022824"/>
    </source>
</evidence>
<keyword evidence="12" id="KW-0325">Glycoprotein</keyword>
<dbReference type="EnsemblMetazoa" id="XM_022797276">
    <property type="protein sequence ID" value="XP_022653011"/>
    <property type="gene ID" value="LOC111246904"/>
</dbReference>
<comment type="subcellular location">
    <subcellularLocation>
        <location evidence="3">Cell surface</location>
    </subcellularLocation>
    <subcellularLocation>
        <location evidence="2">Endoplasmic reticulum</location>
    </subcellularLocation>
    <subcellularLocation>
        <location evidence="4">Golgi apparatus</location>
        <location evidence="4">Golgi stack</location>
    </subcellularLocation>
</comment>
<dbReference type="PROSITE" id="PS00523">
    <property type="entry name" value="SULFATASE_1"/>
    <property type="match status" value="1"/>
</dbReference>
<evidence type="ECO:0000256" key="6">
    <source>
        <dbReference type="ARBA" id="ARBA00022723"/>
    </source>
</evidence>
<feature type="domain" description="Extracellular sulfatase C-terminal" evidence="16">
    <location>
        <begin position="641"/>
        <end position="704"/>
    </location>
</feature>
<dbReference type="RefSeq" id="XP_022653010.1">
    <property type="nucleotide sequence ID" value="XM_022797275.1"/>
</dbReference>
<dbReference type="CDD" id="cd16147">
    <property type="entry name" value="G6S"/>
    <property type="match status" value="1"/>
</dbReference>
<dbReference type="GO" id="GO:0005783">
    <property type="term" value="C:endoplasmic reticulum"/>
    <property type="evidence" value="ECO:0007669"/>
    <property type="project" value="UniProtKB-SubCell"/>
</dbReference>
<dbReference type="FunFam" id="3.40.720.10:FF:000050">
    <property type="entry name" value="Extracellular sulfatase SULF-1"/>
    <property type="match status" value="1"/>
</dbReference>
<dbReference type="EnsemblMetazoa" id="XM_022797275">
    <property type="protein sequence ID" value="XP_022653010"/>
    <property type="gene ID" value="LOC111246904"/>
</dbReference>
<dbReference type="InParanoid" id="A0A7M7JJA5"/>
<dbReference type="GO" id="GO:0005539">
    <property type="term" value="F:glycosaminoglycan binding"/>
    <property type="evidence" value="ECO:0007669"/>
    <property type="project" value="TreeGrafter"/>
</dbReference>
<evidence type="ECO:0000256" key="12">
    <source>
        <dbReference type="ARBA" id="ARBA00023180"/>
    </source>
</evidence>
<dbReference type="GO" id="GO:0005795">
    <property type="term" value="C:Golgi stack"/>
    <property type="evidence" value="ECO:0007669"/>
    <property type="project" value="UniProtKB-SubCell"/>
</dbReference>
<feature type="compositionally biased region" description="Acidic residues" evidence="13">
    <location>
        <begin position="1001"/>
        <end position="1013"/>
    </location>
</feature>
<feature type="transmembrane region" description="Helical" evidence="14">
    <location>
        <begin position="43"/>
        <end position="64"/>
    </location>
</feature>
<evidence type="ECO:0000256" key="8">
    <source>
        <dbReference type="ARBA" id="ARBA00022801"/>
    </source>
</evidence>
<feature type="region of interest" description="Disordered" evidence="13">
    <location>
        <begin position="692"/>
        <end position="735"/>
    </location>
</feature>
<feature type="domain" description="Sulfatase N-terminal" evidence="15">
    <location>
        <begin position="81"/>
        <end position="412"/>
    </location>
</feature>
<feature type="compositionally biased region" description="Low complexity" evidence="13">
    <location>
        <begin position="705"/>
        <end position="714"/>
    </location>
</feature>
<dbReference type="InterPro" id="IPR017850">
    <property type="entry name" value="Alkaline_phosphatase_core_sf"/>
</dbReference>
<accession>A0A7M7JJA5</accession>
<dbReference type="InterPro" id="IPR024609">
    <property type="entry name" value="Extracellular_sulfatase_C"/>
</dbReference>
<dbReference type="GeneID" id="111246904"/>
<dbReference type="AlphaFoldDB" id="A0A7M7JJA5"/>
<dbReference type="OMA" id="VETPPQM"/>
<evidence type="ECO:0000259" key="15">
    <source>
        <dbReference type="Pfam" id="PF00884"/>
    </source>
</evidence>
<evidence type="ECO:0000256" key="7">
    <source>
        <dbReference type="ARBA" id="ARBA00022729"/>
    </source>
</evidence>
<dbReference type="OrthoDB" id="96314at2759"/>
<keyword evidence="8" id="KW-0378">Hydrolase</keyword>
<dbReference type="InterPro" id="IPR000917">
    <property type="entry name" value="Sulfatase_N"/>
</dbReference>
<evidence type="ECO:0000259" key="16">
    <source>
        <dbReference type="Pfam" id="PF12548"/>
    </source>
</evidence>
<dbReference type="SUPFAM" id="SSF53649">
    <property type="entry name" value="Alkaline phosphatase-like"/>
    <property type="match status" value="2"/>
</dbReference>
<reference evidence="17" key="1">
    <citation type="submission" date="2021-01" db="UniProtKB">
        <authorList>
            <consortium name="EnsemblMetazoa"/>
        </authorList>
    </citation>
    <scope>IDENTIFICATION</scope>
</reference>
<dbReference type="RefSeq" id="XP_022653011.1">
    <property type="nucleotide sequence ID" value="XM_022797276.1"/>
</dbReference>
<dbReference type="KEGG" id="vde:111246904"/>
<keyword evidence="11" id="KW-0333">Golgi apparatus</keyword>
<dbReference type="GO" id="GO:0008449">
    <property type="term" value="F:N-acetylglucosamine-6-sulfatase activity"/>
    <property type="evidence" value="ECO:0007669"/>
    <property type="project" value="TreeGrafter"/>
</dbReference>
<evidence type="ECO:0000313" key="17">
    <source>
        <dbReference type="EnsemblMetazoa" id="XP_022653011"/>
    </source>
</evidence>
<feature type="compositionally biased region" description="Polar residues" evidence="13">
    <location>
        <begin position="715"/>
        <end position="731"/>
    </location>
</feature>
<dbReference type="InterPro" id="IPR024607">
    <property type="entry name" value="Sulfatase_CS"/>
</dbReference>
<name>A0A7M7JJA5_VARDE</name>
<evidence type="ECO:0000256" key="1">
    <source>
        <dbReference type="ARBA" id="ARBA00001913"/>
    </source>
</evidence>
<evidence type="ECO:0000256" key="2">
    <source>
        <dbReference type="ARBA" id="ARBA00004240"/>
    </source>
</evidence>
<comment type="cofactor">
    <cofactor evidence="1">
        <name>Ca(2+)</name>
        <dbReference type="ChEBI" id="CHEBI:29108"/>
    </cofactor>
</comment>
<evidence type="ECO:0000256" key="14">
    <source>
        <dbReference type="SAM" id="Phobius"/>
    </source>
</evidence>
<dbReference type="Proteomes" id="UP000594260">
    <property type="component" value="Unplaced"/>
</dbReference>
<keyword evidence="18" id="KW-1185">Reference proteome</keyword>
<keyword evidence="14" id="KW-0812">Transmembrane</keyword>
<protein>
    <submittedName>
        <fullName evidence="17">Uncharacterized protein</fullName>
    </submittedName>
</protein>
<keyword evidence="10" id="KW-0106">Calcium</keyword>
<feature type="region of interest" description="Disordered" evidence="13">
    <location>
        <begin position="967"/>
        <end position="1040"/>
    </location>
</feature>
<dbReference type="Gene3D" id="3.40.720.10">
    <property type="entry name" value="Alkaline Phosphatase, subunit A"/>
    <property type="match status" value="1"/>
</dbReference>
<evidence type="ECO:0000256" key="3">
    <source>
        <dbReference type="ARBA" id="ARBA00004241"/>
    </source>
</evidence>
<keyword evidence="9" id="KW-0256">Endoplasmic reticulum</keyword>
<evidence type="ECO:0000256" key="11">
    <source>
        <dbReference type="ARBA" id="ARBA00023034"/>
    </source>
</evidence>
<dbReference type="PANTHER" id="PTHR43108">
    <property type="entry name" value="N-ACETYLGLUCOSAMINE-6-SULFATASE FAMILY MEMBER"/>
    <property type="match status" value="1"/>
</dbReference>
<dbReference type="PANTHER" id="PTHR43108:SF16">
    <property type="entry name" value="EXTRACELLULAR SULFATASE SULF-1 HOMOLOG"/>
    <property type="match status" value="1"/>
</dbReference>
<evidence type="ECO:0000256" key="4">
    <source>
        <dbReference type="ARBA" id="ARBA00004348"/>
    </source>
</evidence>
<dbReference type="GO" id="GO:0046872">
    <property type="term" value="F:metal ion binding"/>
    <property type="evidence" value="ECO:0007669"/>
    <property type="project" value="UniProtKB-KW"/>
</dbReference>
<dbReference type="GO" id="GO:0009986">
    <property type="term" value="C:cell surface"/>
    <property type="evidence" value="ECO:0007669"/>
    <property type="project" value="UniProtKB-SubCell"/>
</dbReference>
<proteinExistence type="inferred from homology"/>
<dbReference type="Pfam" id="PF12548">
    <property type="entry name" value="DUF3740"/>
    <property type="match status" value="1"/>
</dbReference>
<evidence type="ECO:0000256" key="10">
    <source>
        <dbReference type="ARBA" id="ARBA00022837"/>
    </source>
</evidence>
<feature type="compositionally biased region" description="Low complexity" evidence="13">
    <location>
        <begin position="1014"/>
        <end position="1030"/>
    </location>
</feature>
<sequence length="1040" mass="119368">MCEQMWFNAPKLTTRSSCRSMWELVNYINNNGFLLYRRLSIRLMAQCTSSIGILFILIGLAIILPGGHSAPKRKHPHGGKPNIILIVTDDQDIELGSMNFMPHVRRHLEREGAYFPHAYVTTPMCCPSRSSLLTGLYVHNHNVYTNNRNCSSPQWQRAFEPRTFAAVLQKSGYQTGYFGKYLNEYNGNHVPVGWKEWLGLVRNSRFYNYTVSVNGNKVKHGDSYQRDYLPDLITNQSLSFLRRSKQFYPNKPVLMVMAFPGPHGPEDSAPQYQHLFLNETNHRTPSWNHAPNYDKQWILRHTGKMQNVHIKFTDILNTKRLQTLQTVDESVNRVIEELRKLKELDDTFIIYTSDHGYHLGQFGLVKGKAMPFEFDVRVPFYVRGPKISRGIQVPELIANIDIAPTLLEIAGVPADVSMDGKSILPLLMQKMGRRVTTWRDSLLIEKGKISSRERESFSLRSVESAGFNNSEASSNSWTAIDSAKPLPIIRCYPDGKFPSPCRPGQRFECVRRTGLGAADEQQWTLLRCGRLNRSRKQRCRCKSNGRNHKNFSIEGGGRNKFIMDDDLRRFRSGSDSSRSINFRRAVATYRRQLSRNRREYLMQRMSLIHGPPSARLGFSGEILEDETLLGTTGDGTKELVNCVKFSNNQSVICLGSNDEAYRDPRLWEQKKERVDVLINRFRQKLNQLKGLRTTLRRYRPPGVKGSSSGASSSSQRHVNPSDNYNNHNTKNGGTGQVYNADVDDFDLDDLDNTNGRCFCRDRSKKKRQRKKDKFANTSCSAIGQDIDKMNCFSHDNDHWKTPPLWTDGPFCFCQNANNNTFWCVRTVNRTHNFLYCEFITGFASFYDLRTDPYQLRNTIDQVPRRDLEQMRTSLKRLRRCNGARECTVRYRPPKTAQSIHNADSYSDVSLPRSYTGLRGPHYPSYHHSAPYLNIKNNSANNNPNGSAYNITITTWDNLLRRNINSFSHEQQDDTKNYHHRRPNRDDNKNLADYNYYTGNNNDDDDDDDDDDDSNNNNNNNSSSSDNESNDAGGSDVENGA</sequence>
<evidence type="ECO:0000256" key="13">
    <source>
        <dbReference type="SAM" id="MobiDB-lite"/>
    </source>
</evidence>
<comment type="similarity">
    <text evidence="5">Belongs to the sulfatase family.</text>
</comment>